<dbReference type="Pfam" id="PF13088">
    <property type="entry name" value="BNR_2"/>
    <property type="match status" value="1"/>
</dbReference>
<dbReference type="RefSeq" id="WP_068771828.1">
    <property type="nucleotide sequence ID" value="NZ_CP109796.1"/>
</dbReference>
<dbReference type="GO" id="GO:0004308">
    <property type="term" value="F:exo-alpha-sialidase activity"/>
    <property type="evidence" value="ECO:0007669"/>
    <property type="project" value="UniProtKB-EC"/>
</dbReference>
<dbReference type="PANTHER" id="PTHR10628">
    <property type="entry name" value="SIALIDASE"/>
    <property type="match status" value="1"/>
</dbReference>
<dbReference type="InterPro" id="IPR036278">
    <property type="entry name" value="Sialidase_sf"/>
</dbReference>
<reference evidence="6 7" key="1">
    <citation type="submission" date="2016-01" db="EMBL/GenBank/DDBJ databases">
        <title>High potential of lignocellulose degradation of a new Verrucomicrobia species.</title>
        <authorList>
            <person name="Wang Y."/>
            <person name="Shi Y."/>
            <person name="Qiu Z."/>
            <person name="Liu S."/>
            <person name="Yang H."/>
        </authorList>
    </citation>
    <scope>NUCLEOTIDE SEQUENCE [LARGE SCALE GENOMIC DNA]</scope>
    <source>
        <strain evidence="6 7">TSB47</strain>
    </source>
</reference>
<name>A0A178IG81_9BACT</name>
<dbReference type="Proteomes" id="UP000078486">
    <property type="component" value="Unassembled WGS sequence"/>
</dbReference>
<gene>
    <name evidence="6" type="ORF">AW736_18720</name>
</gene>
<dbReference type="GO" id="GO:0016020">
    <property type="term" value="C:membrane"/>
    <property type="evidence" value="ECO:0007669"/>
    <property type="project" value="TreeGrafter"/>
</dbReference>
<dbReference type="GO" id="GO:0006689">
    <property type="term" value="P:ganglioside catabolic process"/>
    <property type="evidence" value="ECO:0007669"/>
    <property type="project" value="TreeGrafter"/>
</dbReference>
<comment type="catalytic activity">
    <reaction evidence="1">
        <text>Hydrolysis of alpha-(2-&gt;3)-, alpha-(2-&gt;6)-, alpha-(2-&gt;8)- glycosidic linkages of terminal sialic acid residues in oligosaccharides, glycoproteins, glycolipids, colominic acid and synthetic substrates.</text>
        <dbReference type="EC" id="3.2.1.18"/>
    </reaction>
</comment>
<feature type="chain" id="PRO_5008088789" description="exo-alpha-sialidase" evidence="4">
    <location>
        <begin position="23"/>
        <end position="430"/>
    </location>
</feature>
<feature type="domain" description="Sialidase" evidence="5">
    <location>
        <begin position="135"/>
        <end position="391"/>
    </location>
</feature>
<dbReference type="CDD" id="cd15482">
    <property type="entry name" value="Sialidase_non-viral"/>
    <property type="match status" value="1"/>
</dbReference>
<comment type="caution">
    <text evidence="6">The sequence shown here is derived from an EMBL/GenBank/DDBJ whole genome shotgun (WGS) entry which is preliminary data.</text>
</comment>
<dbReference type="PANTHER" id="PTHR10628:SF30">
    <property type="entry name" value="EXO-ALPHA-SIALIDASE"/>
    <property type="match status" value="1"/>
</dbReference>
<comment type="similarity">
    <text evidence="2">Belongs to the glycosyl hydrolase 33 family.</text>
</comment>
<evidence type="ECO:0000256" key="3">
    <source>
        <dbReference type="ARBA" id="ARBA00012733"/>
    </source>
</evidence>
<dbReference type="AlphaFoldDB" id="A0A178IG81"/>
<dbReference type="InterPro" id="IPR026856">
    <property type="entry name" value="Sialidase_fam"/>
</dbReference>
<evidence type="ECO:0000259" key="5">
    <source>
        <dbReference type="Pfam" id="PF13088"/>
    </source>
</evidence>
<keyword evidence="7" id="KW-1185">Reference proteome</keyword>
<dbReference type="OrthoDB" id="7294637at2"/>
<evidence type="ECO:0000313" key="7">
    <source>
        <dbReference type="Proteomes" id="UP000078486"/>
    </source>
</evidence>
<dbReference type="SUPFAM" id="SSF50939">
    <property type="entry name" value="Sialidases"/>
    <property type="match status" value="1"/>
</dbReference>
<evidence type="ECO:0000256" key="2">
    <source>
        <dbReference type="ARBA" id="ARBA00009348"/>
    </source>
</evidence>
<evidence type="ECO:0000256" key="1">
    <source>
        <dbReference type="ARBA" id="ARBA00000427"/>
    </source>
</evidence>
<dbReference type="GO" id="GO:0005737">
    <property type="term" value="C:cytoplasm"/>
    <property type="evidence" value="ECO:0007669"/>
    <property type="project" value="TreeGrafter"/>
</dbReference>
<dbReference type="Gene3D" id="2.120.10.10">
    <property type="match status" value="1"/>
</dbReference>
<dbReference type="GO" id="GO:0009313">
    <property type="term" value="P:oligosaccharide catabolic process"/>
    <property type="evidence" value="ECO:0007669"/>
    <property type="project" value="TreeGrafter"/>
</dbReference>
<evidence type="ECO:0000256" key="4">
    <source>
        <dbReference type="SAM" id="SignalP"/>
    </source>
</evidence>
<evidence type="ECO:0000313" key="6">
    <source>
        <dbReference type="EMBL" id="OAM88109.1"/>
    </source>
</evidence>
<proteinExistence type="inferred from homology"/>
<dbReference type="EC" id="3.2.1.18" evidence="3"/>
<keyword evidence="4" id="KW-0732">Signal</keyword>
<organism evidence="6 7">
    <name type="scientific">Termitidicoccus mucosus</name>
    <dbReference type="NCBI Taxonomy" id="1184151"/>
    <lineage>
        <taxon>Bacteria</taxon>
        <taxon>Pseudomonadati</taxon>
        <taxon>Verrucomicrobiota</taxon>
        <taxon>Opitutia</taxon>
        <taxon>Opitutales</taxon>
        <taxon>Opitutaceae</taxon>
        <taxon>Termitidicoccus</taxon>
    </lineage>
</organism>
<sequence>MKKYLLASILGLLPIADMPAGASQDELRKWEPPREPLPLIEKFQLFTAGKAGYANYRIPGIVVTAKGSVLAFCDARKDAKLGDWSTIEIYMRRSTNGGRTWEPQKRIVYVGLHEKHGFTFERNEVAVKQGLGAEGQRPITNQMPVVDYTTGEIHLFHCVEQARCFLMTSRDDGVTWSPPVEVTNVFDGFKKVYPWKALATGPGHGIQLANGRLVVPVWLSRGGGYNGHRPSVVSTIYSDDHGKTWLCGEIAAGEDDPLPNPNETVAIQLADGRVMLNIRNESPLHRRGVAISPDGATGWSKPVYDPALKEPVCMGAITRLSSVKSHGKNRILFSNPDNDRDGRAHVTNGLFRKNLSVKVSYDEGRTWPVNKVLEPGPSGYSDLAVLDDGTILCIYEDGLSKSGSNFPSRFISIARFNLEWLTDGADSLKQ</sequence>
<accession>A0A178IG81</accession>
<feature type="signal peptide" evidence="4">
    <location>
        <begin position="1"/>
        <end position="22"/>
    </location>
</feature>
<dbReference type="InterPro" id="IPR011040">
    <property type="entry name" value="Sialidase"/>
</dbReference>
<dbReference type="STRING" id="1184151.AW736_18720"/>
<dbReference type="EMBL" id="LRRQ01000144">
    <property type="protein sequence ID" value="OAM88109.1"/>
    <property type="molecule type" value="Genomic_DNA"/>
</dbReference>
<protein>
    <recommendedName>
        <fullName evidence="3">exo-alpha-sialidase</fullName>
        <ecNumber evidence="3">3.2.1.18</ecNumber>
    </recommendedName>
</protein>